<dbReference type="PANTHER" id="PTHR24127:SF1">
    <property type="entry name" value="ANKYRIN REPEAT AND EF-HAND DOMAIN-CONTAINING PROTEIN 1"/>
    <property type="match status" value="1"/>
</dbReference>
<feature type="repeat" description="ANK" evidence="1">
    <location>
        <begin position="68"/>
        <end position="100"/>
    </location>
</feature>
<keyword evidence="2" id="KW-0732">Signal</keyword>
<proteinExistence type="predicted"/>
<protein>
    <submittedName>
        <fullName evidence="3">Ankyrin repeat domain-containing protein</fullName>
    </submittedName>
</protein>
<dbReference type="Proteomes" id="UP000467305">
    <property type="component" value="Unassembled WGS sequence"/>
</dbReference>
<keyword evidence="4" id="KW-1185">Reference proteome</keyword>
<comment type="caution">
    <text evidence="3">The sequence shown here is derived from an EMBL/GenBank/DDBJ whole genome shotgun (WGS) entry which is preliminary data.</text>
</comment>
<dbReference type="InterPro" id="IPR036770">
    <property type="entry name" value="Ankyrin_rpt-contain_sf"/>
</dbReference>
<sequence>MMKKLILTVFAIVVSFGTITASDLHKPTFKTSIEYPNVSTLCKLIKAGNYDAVKSLIENGTNINRKSTGLTPLMFAARYNKVDIVKLLISKGAKLYTKSEKGDFTALDYAKMSKAHESYKIIKEAMDK</sequence>
<accession>A0A7J5ARX8</accession>
<dbReference type="PROSITE" id="PS50297">
    <property type="entry name" value="ANK_REP_REGION"/>
    <property type="match status" value="1"/>
</dbReference>
<keyword evidence="1" id="KW-0040">ANK repeat</keyword>
<dbReference type="AlphaFoldDB" id="A0A7J5ARX8"/>
<dbReference type="InterPro" id="IPR002110">
    <property type="entry name" value="Ankyrin_rpt"/>
</dbReference>
<dbReference type="Gene3D" id="1.25.40.20">
    <property type="entry name" value="Ankyrin repeat-containing domain"/>
    <property type="match status" value="1"/>
</dbReference>
<evidence type="ECO:0000256" key="1">
    <source>
        <dbReference type="PROSITE-ProRule" id="PRU00023"/>
    </source>
</evidence>
<organism evidence="3 4">
    <name type="scientific">Tenacibaculum aiptasiae</name>
    <dbReference type="NCBI Taxonomy" id="426481"/>
    <lineage>
        <taxon>Bacteria</taxon>
        <taxon>Pseudomonadati</taxon>
        <taxon>Bacteroidota</taxon>
        <taxon>Flavobacteriia</taxon>
        <taxon>Flavobacteriales</taxon>
        <taxon>Flavobacteriaceae</taxon>
        <taxon>Tenacibaculum</taxon>
    </lineage>
</organism>
<dbReference type="OrthoDB" id="1374157at2"/>
<evidence type="ECO:0000313" key="4">
    <source>
        <dbReference type="Proteomes" id="UP000467305"/>
    </source>
</evidence>
<dbReference type="PANTHER" id="PTHR24127">
    <property type="entry name" value="ANKYRIN REPEAT AND EF-HAND DOMAIN-CONTAINING PROTEIN 1"/>
    <property type="match status" value="1"/>
</dbReference>
<dbReference type="PROSITE" id="PS50088">
    <property type="entry name" value="ANK_REPEAT"/>
    <property type="match status" value="1"/>
</dbReference>
<dbReference type="Pfam" id="PF12796">
    <property type="entry name" value="Ank_2"/>
    <property type="match status" value="1"/>
</dbReference>
<reference evidence="3 4" key="1">
    <citation type="submission" date="2019-09" db="EMBL/GenBank/DDBJ databases">
        <authorList>
            <person name="Cao W.R."/>
        </authorList>
    </citation>
    <scope>NUCLEOTIDE SEQUENCE [LARGE SCALE GENOMIC DNA]</scope>
    <source>
        <strain evidence="4">a4</strain>
    </source>
</reference>
<evidence type="ECO:0000313" key="3">
    <source>
        <dbReference type="EMBL" id="KAB1160395.1"/>
    </source>
</evidence>
<gene>
    <name evidence="3" type="ORF">F7018_00535</name>
</gene>
<evidence type="ECO:0000256" key="2">
    <source>
        <dbReference type="SAM" id="SignalP"/>
    </source>
</evidence>
<dbReference type="SMART" id="SM00248">
    <property type="entry name" value="ANK"/>
    <property type="match status" value="2"/>
</dbReference>
<feature type="signal peptide" evidence="2">
    <location>
        <begin position="1"/>
        <end position="21"/>
    </location>
</feature>
<feature type="chain" id="PRO_5029870651" evidence="2">
    <location>
        <begin position="22"/>
        <end position="128"/>
    </location>
</feature>
<dbReference type="EMBL" id="WAAU01000003">
    <property type="protein sequence ID" value="KAB1160395.1"/>
    <property type="molecule type" value="Genomic_DNA"/>
</dbReference>
<dbReference type="SUPFAM" id="SSF48403">
    <property type="entry name" value="Ankyrin repeat"/>
    <property type="match status" value="1"/>
</dbReference>
<name>A0A7J5ARX8_9FLAO</name>
<dbReference type="InterPro" id="IPR052801">
    <property type="entry name" value="Ankyrin-EF-hand"/>
</dbReference>